<protein>
    <submittedName>
        <fullName evidence="1">Uncharacterized protein</fullName>
    </submittedName>
</protein>
<gene>
    <name evidence="1" type="ORF">F383_08388</name>
</gene>
<reference evidence="2" key="1">
    <citation type="submission" date="2014-09" db="EMBL/GenBank/DDBJ databases">
        <authorList>
            <person name="Mudge J."/>
            <person name="Ramaraj T."/>
            <person name="Lindquist I.E."/>
            <person name="Bharti A.K."/>
            <person name="Sundararajan A."/>
            <person name="Cameron C.T."/>
            <person name="Woodward J.E."/>
            <person name="May G.D."/>
            <person name="Brubaker C."/>
            <person name="Broadhvest J."/>
            <person name="Wilkins T.A."/>
        </authorList>
    </citation>
    <scope>NUCLEOTIDE SEQUENCE</scope>
    <source>
        <strain evidence="2">cv. AKA8401</strain>
    </source>
</reference>
<dbReference type="AlphaFoldDB" id="A0A0B0PS58"/>
<proteinExistence type="predicted"/>
<accession>A0A0B0PS58</accession>
<dbReference type="Proteomes" id="UP000032142">
    <property type="component" value="Unassembled WGS sequence"/>
</dbReference>
<name>A0A0B0PS58_GOSAR</name>
<dbReference type="EMBL" id="KN435659">
    <property type="protein sequence ID" value="KHG26246.1"/>
    <property type="molecule type" value="Genomic_DNA"/>
</dbReference>
<evidence type="ECO:0000313" key="2">
    <source>
        <dbReference type="Proteomes" id="UP000032142"/>
    </source>
</evidence>
<organism evidence="1 2">
    <name type="scientific">Gossypium arboreum</name>
    <name type="common">Tree cotton</name>
    <name type="synonym">Gossypium nanking</name>
    <dbReference type="NCBI Taxonomy" id="29729"/>
    <lineage>
        <taxon>Eukaryota</taxon>
        <taxon>Viridiplantae</taxon>
        <taxon>Streptophyta</taxon>
        <taxon>Embryophyta</taxon>
        <taxon>Tracheophyta</taxon>
        <taxon>Spermatophyta</taxon>
        <taxon>Magnoliopsida</taxon>
        <taxon>eudicotyledons</taxon>
        <taxon>Gunneridae</taxon>
        <taxon>Pentapetalae</taxon>
        <taxon>rosids</taxon>
        <taxon>malvids</taxon>
        <taxon>Malvales</taxon>
        <taxon>Malvaceae</taxon>
        <taxon>Malvoideae</taxon>
        <taxon>Gossypium</taxon>
    </lineage>
</organism>
<evidence type="ECO:0000313" key="1">
    <source>
        <dbReference type="EMBL" id="KHG26246.1"/>
    </source>
</evidence>
<keyword evidence="2" id="KW-1185">Reference proteome</keyword>
<sequence>MVLHINVKSMAMSQTWSYMKYRSEILCHDICILTIPMVRMGLFERRYIIETFSNFTYSSSIFIHSNSNTYYHKLINLNTFICI</sequence>